<dbReference type="Proteomes" id="UP000287224">
    <property type="component" value="Unassembled WGS sequence"/>
</dbReference>
<evidence type="ECO:0000313" key="4">
    <source>
        <dbReference type="Proteomes" id="UP000287224"/>
    </source>
</evidence>
<keyword evidence="2" id="KW-1133">Transmembrane helix</keyword>
<gene>
    <name evidence="3" type="ORF">KDAU_08790</name>
</gene>
<accession>A0A401Z9J2</accession>
<proteinExistence type="predicted"/>
<comment type="caution">
    <text evidence="3">The sequence shown here is derived from an EMBL/GenBank/DDBJ whole genome shotgun (WGS) entry which is preliminary data.</text>
</comment>
<name>A0A401Z9J2_9CHLR</name>
<evidence type="ECO:0000256" key="2">
    <source>
        <dbReference type="SAM" id="Phobius"/>
    </source>
</evidence>
<dbReference type="RefSeq" id="WP_126594806.1">
    <property type="nucleotide sequence ID" value="NZ_BIFQ01000001.1"/>
</dbReference>
<sequence>MPNRYQREIEEILRNLEQTNPKPGKNQKFGERFRRRPGPNLRPQQPRSMSWNLSSTERFLLGTIICALFAGAYAYVAGSNIITLILAVAGFIGVVLVAVSNFVQPRRHPQSMRYGNVTITPLRRGPWYTIKTQLNLLLLKLRYRRKDEQ</sequence>
<evidence type="ECO:0000313" key="3">
    <source>
        <dbReference type="EMBL" id="GCE03550.1"/>
    </source>
</evidence>
<feature type="transmembrane region" description="Helical" evidence="2">
    <location>
        <begin position="59"/>
        <end position="76"/>
    </location>
</feature>
<feature type="transmembrane region" description="Helical" evidence="2">
    <location>
        <begin position="82"/>
        <end position="103"/>
    </location>
</feature>
<feature type="region of interest" description="Disordered" evidence="1">
    <location>
        <begin position="16"/>
        <end position="48"/>
    </location>
</feature>
<evidence type="ECO:0000256" key="1">
    <source>
        <dbReference type="SAM" id="MobiDB-lite"/>
    </source>
</evidence>
<dbReference type="EMBL" id="BIFQ01000001">
    <property type="protein sequence ID" value="GCE03550.1"/>
    <property type="molecule type" value="Genomic_DNA"/>
</dbReference>
<keyword evidence="4" id="KW-1185">Reference proteome</keyword>
<protein>
    <submittedName>
        <fullName evidence="3">Uncharacterized protein</fullName>
    </submittedName>
</protein>
<dbReference type="OrthoDB" id="162168at2"/>
<organism evidence="3 4">
    <name type="scientific">Dictyobacter aurantiacus</name>
    <dbReference type="NCBI Taxonomy" id="1936993"/>
    <lineage>
        <taxon>Bacteria</taxon>
        <taxon>Bacillati</taxon>
        <taxon>Chloroflexota</taxon>
        <taxon>Ktedonobacteria</taxon>
        <taxon>Ktedonobacterales</taxon>
        <taxon>Dictyobacteraceae</taxon>
        <taxon>Dictyobacter</taxon>
    </lineage>
</organism>
<dbReference type="AlphaFoldDB" id="A0A401Z9J2"/>
<keyword evidence="2" id="KW-0472">Membrane</keyword>
<reference evidence="4" key="1">
    <citation type="submission" date="2018-12" db="EMBL/GenBank/DDBJ databases">
        <title>Tengunoibacter tsumagoiensis gen. nov., sp. nov., Dictyobacter kobayashii sp. nov., D. alpinus sp. nov., and D. joshuensis sp. nov. and description of Dictyobacteraceae fam. nov. within the order Ktedonobacterales isolated from Tengu-no-mugimeshi.</title>
        <authorList>
            <person name="Wang C.M."/>
            <person name="Zheng Y."/>
            <person name="Sakai Y."/>
            <person name="Toyoda A."/>
            <person name="Minakuchi Y."/>
            <person name="Abe K."/>
            <person name="Yokota A."/>
            <person name="Yabe S."/>
        </authorList>
    </citation>
    <scope>NUCLEOTIDE SEQUENCE [LARGE SCALE GENOMIC DNA]</scope>
    <source>
        <strain evidence="4">S-27</strain>
    </source>
</reference>
<keyword evidence="2" id="KW-0812">Transmembrane</keyword>